<dbReference type="AlphaFoldDB" id="A1C4M3"/>
<dbReference type="KEGG" id="act:ACLA_060310"/>
<evidence type="ECO:0000313" key="1">
    <source>
        <dbReference type="EMBL" id="EAW15363.1"/>
    </source>
</evidence>
<name>A1C4M3_ASPCL</name>
<dbReference type="HOGENOM" id="CLU_3068213_0_0_1"/>
<dbReference type="OrthoDB" id="4062651at2759"/>
<proteinExistence type="predicted"/>
<protein>
    <submittedName>
        <fullName evidence="1">Uncharacterized protein</fullName>
    </submittedName>
</protein>
<dbReference type="VEuPathDB" id="FungiDB:ACLA_060310"/>
<reference evidence="1 2" key="1">
    <citation type="journal article" date="2008" name="PLoS Genet.">
        <title>Genomic islands in the pathogenic filamentous fungus Aspergillus fumigatus.</title>
        <authorList>
            <person name="Fedorova N.D."/>
            <person name="Khaldi N."/>
            <person name="Joardar V.S."/>
            <person name="Maiti R."/>
            <person name="Amedeo P."/>
            <person name="Anderson M.J."/>
            <person name="Crabtree J."/>
            <person name="Silva J.C."/>
            <person name="Badger J.H."/>
            <person name="Albarraq A."/>
            <person name="Angiuoli S."/>
            <person name="Bussey H."/>
            <person name="Bowyer P."/>
            <person name="Cotty P.J."/>
            <person name="Dyer P.S."/>
            <person name="Egan A."/>
            <person name="Galens K."/>
            <person name="Fraser-Liggett C.M."/>
            <person name="Haas B.J."/>
            <person name="Inman J.M."/>
            <person name="Kent R."/>
            <person name="Lemieux S."/>
            <person name="Malavazi I."/>
            <person name="Orvis J."/>
            <person name="Roemer T."/>
            <person name="Ronning C.M."/>
            <person name="Sundaram J.P."/>
            <person name="Sutton G."/>
            <person name="Turner G."/>
            <person name="Venter J.C."/>
            <person name="White O.R."/>
            <person name="Whitty B.R."/>
            <person name="Youngman P."/>
            <person name="Wolfe K.H."/>
            <person name="Goldman G.H."/>
            <person name="Wortman J.R."/>
            <person name="Jiang B."/>
            <person name="Denning D.W."/>
            <person name="Nierman W.C."/>
        </authorList>
    </citation>
    <scope>NUCLEOTIDE SEQUENCE [LARGE SCALE GENOMIC DNA]</scope>
    <source>
        <strain evidence="2">ATCC 1007 / CBS 513.65 / DSM 816 / NCTC 3887 / NRRL 1</strain>
    </source>
</reference>
<keyword evidence="2" id="KW-1185">Reference proteome</keyword>
<accession>A1C4M3</accession>
<gene>
    <name evidence="1" type="ORF">ACLA_060310</name>
</gene>
<evidence type="ECO:0000313" key="2">
    <source>
        <dbReference type="Proteomes" id="UP000006701"/>
    </source>
</evidence>
<dbReference type="EMBL" id="DS026990">
    <property type="protein sequence ID" value="EAW15363.1"/>
    <property type="molecule type" value="Genomic_DNA"/>
</dbReference>
<dbReference type="GeneID" id="4708815"/>
<organism evidence="1 2">
    <name type="scientific">Aspergillus clavatus (strain ATCC 1007 / CBS 513.65 / DSM 816 / NCTC 3887 / NRRL 1 / QM 1276 / 107)</name>
    <dbReference type="NCBI Taxonomy" id="344612"/>
    <lineage>
        <taxon>Eukaryota</taxon>
        <taxon>Fungi</taxon>
        <taxon>Dikarya</taxon>
        <taxon>Ascomycota</taxon>
        <taxon>Pezizomycotina</taxon>
        <taxon>Eurotiomycetes</taxon>
        <taxon>Eurotiomycetidae</taxon>
        <taxon>Eurotiales</taxon>
        <taxon>Aspergillaceae</taxon>
        <taxon>Aspergillus</taxon>
        <taxon>Aspergillus subgen. Fumigati</taxon>
    </lineage>
</organism>
<dbReference type="RefSeq" id="XP_001276789.1">
    <property type="nucleotide sequence ID" value="XM_001276788.1"/>
</dbReference>
<dbReference type="Proteomes" id="UP000006701">
    <property type="component" value="Unassembled WGS sequence"/>
</dbReference>
<sequence>MALQDLLELGHEHGKYLRDLLKFGYGGMGAERFLDNQWLYGLAQSTLMSKDFA</sequence>